<sequence length="73" mass="8267">MAFPKGGKPLSFPHFLNSCFGYIQPSDVKGNLLLQREGREGGDMVPDFSRREINHSDKRCFLDVKEKGALLRD</sequence>
<comment type="caution">
    <text evidence="1">The sequence shown here is derived from an EMBL/GenBank/DDBJ whole genome shotgun (WGS) entry which is preliminary data.</text>
</comment>
<proteinExistence type="predicted"/>
<accession>A0AAV4P2W0</accession>
<dbReference type="EMBL" id="BPLR01003933">
    <property type="protein sequence ID" value="GIX90363.1"/>
    <property type="molecule type" value="Genomic_DNA"/>
</dbReference>
<dbReference type="AlphaFoldDB" id="A0AAV4P2W0"/>
<organism evidence="1 2">
    <name type="scientific">Caerostris extrusa</name>
    <name type="common">Bark spider</name>
    <name type="synonym">Caerostris bankana</name>
    <dbReference type="NCBI Taxonomy" id="172846"/>
    <lineage>
        <taxon>Eukaryota</taxon>
        <taxon>Metazoa</taxon>
        <taxon>Ecdysozoa</taxon>
        <taxon>Arthropoda</taxon>
        <taxon>Chelicerata</taxon>
        <taxon>Arachnida</taxon>
        <taxon>Araneae</taxon>
        <taxon>Araneomorphae</taxon>
        <taxon>Entelegynae</taxon>
        <taxon>Araneoidea</taxon>
        <taxon>Araneidae</taxon>
        <taxon>Caerostris</taxon>
    </lineage>
</organism>
<name>A0AAV4P2W0_CAEEX</name>
<dbReference type="Proteomes" id="UP001054945">
    <property type="component" value="Unassembled WGS sequence"/>
</dbReference>
<keyword evidence="2" id="KW-1185">Reference proteome</keyword>
<evidence type="ECO:0000313" key="2">
    <source>
        <dbReference type="Proteomes" id="UP001054945"/>
    </source>
</evidence>
<reference evidence="1 2" key="1">
    <citation type="submission" date="2021-06" db="EMBL/GenBank/DDBJ databases">
        <title>Caerostris extrusa draft genome.</title>
        <authorList>
            <person name="Kono N."/>
            <person name="Arakawa K."/>
        </authorList>
    </citation>
    <scope>NUCLEOTIDE SEQUENCE [LARGE SCALE GENOMIC DNA]</scope>
</reference>
<protein>
    <submittedName>
        <fullName evidence="1">Uncharacterized protein</fullName>
    </submittedName>
</protein>
<gene>
    <name evidence="1" type="ORF">CEXT_557311</name>
</gene>
<evidence type="ECO:0000313" key="1">
    <source>
        <dbReference type="EMBL" id="GIX90363.1"/>
    </source>
</evidence>